<feature type="transmembrane region" description="Helical" evidence="1">
    <location>
        <begin position="93"/>
        <end position="118"/>
    </location>
</feature>
<organism evidence="3 4">
    <name type="scientific">Sinosporangium album</name>
    <dbReference type="NCBI Taxonomy" id="504805"/>
    <lineage>
        <taxon>Bacteria</taxon>
        <taxon>Bacillati</taxon>
        <taxon>Actinomycetota</taxon>
        <taxon>Actinomycetes</taxon>
        <taxon>Streptosporangiales</taxon>
        <taxon>Streptosporangiaceae</taxon>
        <taxon>Sinosporangium</taxon>
    </lineage>
</organism>
<sequence>MAMSASGSVGADYTPVATYNNYLQAQKAVDYLSDKHFPVQQTAIVGIGLKLMEKVLGRLTSLRAIGMGALSGAWIGVLIGLFLAIFLPRFGAALAVILWGLIWGAIAGAIFGLISYLFTRGQRDFIATSQLVADRYEVRVDPAQADSARDLLREGGL</sequence>
<dbReference type="Proteomes" id="UP000198923">
    <property type="component" value="Unassembled WGS sequence"/>
</dbReference>
<dbReference type="InterPro" id="IPR025889">
    <property type="entry name" value="GSP17M-like_dom"/>
</dbReference>
<feature type="domain" description="General stress protein 17M-like" evidence="2">
    <location>
        <begin position="16"/>
        <end position="85"/>
    </location>
</feature>
<evidence type="ECO:0000259" key="2">
    <source>
        <dbReference type="Pfam" id="PF11181"/>
    </source>
</evidence>
<dbReference type="STRING" id="504805.SAMN05421505_11054"/>
<protein>
    <recommendedName>
        <fullName evidence="2">General stress protein 17M-like domain-containing protein</fullName>
    </recommendedName>
</protein>
<keyword evidence="1" id="KW-0472">Membrane</keyword>
<feature type="transmembrane region" description="Helical" evidence="1">
    <location>
        <begin position="64"/>
        <end position="87"/>
    </location>
</feature>
<accession>A0A1G7YTW5</accession>
<name>A0A1G7YTW5_9ACTN</name>
<proteinExistence type="predicted"/>
<keyword evidence="1" id="KW-1133">Transmembrane helix</keyword>
<dbReference type="EMBL" id="FNCN01000010">
    <property type="protein sequence ID" value="SDG99639.1"/>
    <property type="molecule type" value="Genomic_DNA"/>
</dbReference>
<evidence type="ECO:0000313" key="4">
    <source>
        <dbReference type="Proteomes" id="UP000198923"/>
    </source>
</evidence>
<gene>
    <name evidence="3" type="ORF">SAMN05421505_11054</name>
</gene>
<evidence type="ECO:0000256" key="1">
    <source>
        <dbReference type="SAM" id="Phobius"/>
    </source>
</evidence>
<dbReference type="OrthoDB" id="3381462at2"/>
<keyword evidence="1" id="KW-0812">Transmembrane</keyword>
<dbReference type="AlphaFoldDB" id="A0A1G7YTW5"/>
<evidence type="ECO:0000313" key="3">
    <source>
        <dbReference type="EMBL" id="SDG99639.1"/>
    </source>
</evidence>
<keyword evidence="4" id="KW-1185">Reference proteome</keyword>
<dbReference type="Pfam" id="PF11181">
    <property type="entry name" value="YflT"/>
    <property type="match status" value="1"/>
</dbReference>
<reference evidence="3 4" key="1">
    <citation type="submission" date="2016-10" db="EMBL/GenBank/DDBJ databases">
        <authorList>
            <person name="de Groot N.N."/>
        </authorList>
    </citation>
    <scope>NUCLEOTIDE SEQUENCE [LARGE SCALE GENOMIC DNA]</scope>
    <source>
        <strain evidence="3 4">CPCC 201354</strain>
    </source>
</reference>